<evidence type="ECO:0000256" key="1">
    <source>
        <dbReference type="ARBA" id="ARBA00022741"/>
    </source>
</evidence>
<organism evidence="5 6">
    <name type="scientific">Geodia barretti</name>
    <name type="common">Barrett's horny sponge</name>
    <dbReference type="NCBI Taxonomy" id="519541"/>
    <lineage>
        <taxon>Eukaryota</taxon>
        <taxon>Metazoa</taxon>
        <taxon>Porifera</taxon>
        <taxon>Demospongiae</taxon>
        <taxon>Heteroscleromorpha</taxon>
        <taxon>Tetractinellida</taxon>
        <taxon>Astrophorina</taxon>
        <taxon>Geodiidae</taxon>
        <taxon>Geodia</taxon>
    </lineage>
</organism>
<comment type="caution">
    <text evidence="5">The sequence shown here is derived from an EMBL/GenBank/DDBJ whole genome shotgun (WGS) entry which is preliminary data.</text>
</comment>
<feature type="region of interest" description="Disordered" evidence="3">
    <location>
        <begin position="337"/>
        <end position="396"/>
    </location>
</feature>
<dbReference type="AlphaFoldDB" id="A0AA35RUF6"/>
<dbReference type="SUPFAM" id="SSF52540">
    <property type="entry name" value="P-loop containing nucleoside triphosphate hydrolases"/>
    <property type="match status" value="1"/>
</dbReference>
<dbReference type="PANTHER" id="PTHR20953:SF3">
    <property type="entry name" value="P-LOOP CONTAINING NUCLEOSIDE TRIPHOSPHATE HYDROLASES SUPERFAMILY PROTEIN"/>
    <property type="match status" value="1"/>
</dbReference>
<dbReference type="Pfam" id="PF25516">
    <property type="entry name" value="PTPase"/>
    <property type="match status" value="1"/>
</dbReference>
<dbReference type="PANTHER" id="PTHR20953">
    <property type="entry name" value="KINASE-RELATED"/>
    <property type="match status" value="1"/>
</dbReference>
<dbReference type="SMART" id="SM00382">
    <property type="entry name" value="AAA"/>
    <property type="match status" value="1"/>
</dbReference>
<keyword evidence="1" id="KW-0547">Nucleotide-binding</keyword>
<proteinExistence type="predicted"/>
<protein>
    <submittedName>
        <fullName evidence="5">Uncharacterized protein ycf45</fullName>
    </submittedName>
</protein>
<dbReference type="EMBL" id="CASHTH010001562">
    <property type="protein sequence ID" value="CAI8016771.1"/>
    <property type="molecule type" value="Genomic_DNA"/>
</dbReference>
<dbReference type="InterPro" id="IPR058670">
    <property type="entry name" value="PTPase_dom"/>
</dbReference>
<evidence type="ECO:0000313" key="5">
    <source>
        <dbReference type="EMBL" id="CAI8016771.1"/>
    </source>
</evidence>
<sequence length="527" mass="58428">MILATVQDAVRDELELLLEVLPGRVSYALRRREDLSELLEVVLDLGREPEARFVSGDAPLSSEEVSTDDLQSVIERLGEFGDDNRAGIERTLHRISAIRNRRGRVVGLTCRIGRAVFGTIKMIEDLALSGKNILLLGRPGVGKTTMLREMARVLSVSANKRVVIVDTSNEIAGDGDVPHPAIGRARRMQVATPLQQHGVMIEAVENHMPEAVVIDEMGAEQEAAAARTIAERGVQLIATAHGNTLDNLIMNPTLSDLVGGIQTVTLGDQEARYRGTQKTVLERKAPPTFDVVVEIQSWERLAVHSDVAHVVDQWLRGYPIVPEIRWIDENGELQRAEEEYRTNEDAPAPWKPEGRRNGREPGTERRSRDHNRDFNRDYNREETRSAATPRLPSPMGEMSAEEAAMVSEVHVFLFGVGRDKLEAAMVESGVPAQIVNELRRADVVLTTKTHYRRGSQLVRIAEANGKPVFVLRKNSLPQLQDFLRTVVGQWNRNGGRTATEAEDRPPGPQHRAGHGGGGRGGQSRIRR</sequence>
<dbReference type="InterPro" id="IPR045735">
    <property type="entry name" value="Spore_III_AA_AAA+_ATPase"/>
</dbReference>
<accession>A0AA35RUF6</accession>
<dbReference type="InterPro" id="IPR027417">
    <property type="entry name" value="P-loop_NTPase"/>
</dbReference>
<dbReference type="InterPro" id="IPR003593">
    <property type="entry name" value="AAA+_ATPase"/>
</dbReference>
<reference evidence="5" key="1">
    <citation type="submission" date="2023-03" db="EMBL/GenBank/DDBJ databases">
        <authorList>
            <person name="Steffen K."/>
            <person name="Cardenas P."/>
        </authorList>
    </citation>
    <scope>NUCLEOTIDE SEQUENCE</scope>
</reference>
<feature type="compositionally biased region" description="Basic and acidic residues" evidence="3">
    <location>
        <begin position="352"/>
        <end position="384"/>
    </location>
</feature>
<dbReference type="Gene3D" id="3.40.50.300">
    <property type="entry name" value="P-loop containing nucleotide triphosphate hydrolases"/>
    <property type="match status" value="1"/>
</dbReference>
<gene>
    <name evidence="5" type="ORF">GBAR_LOCUS10266</name>
</gene>
<feature type="domain" description="AAA+ ATPase" evidence="4">
    <location>
        <begin position="129"/>
        <end position="265"/>
    </location>
</feature>
<evidence type="ECO:0000256" key="2">
    <source>
        <dbReference type="ARBA" id="ARBA00022840"/>
    </source>
</evidence>
<evidence type="ECO:0000259" key="4">
    <source>
        <dbReference type="SMART" id="SM00382"/>
    </source>
</evidence>
<evidence type="ECO:0000256" key="3">
    <source>
        <dbReference type="SAM" id="MobiDB-lite"/>
    </source>
</evidence>
<evidence type="ECO:0000313" key="6">
    <source>
        <dbReference type="Proteomes" id="UP001174909"/>
    </source>
</evidence>
<feature type="region of interest" description="Disordered" evidence="3">
    <location>
        <begin position="495"/>
        <end position="527"/>
    </location>
</feature>
<dbReference type="GO" id="GO:0005524">
    <property type="term" value="F:ATP binding"/>
    <property type="evidence" value="ECO:0007669"/>
    <property type="project" value="UniProtKB-KW"/>
</dbReference>
<dbReference type="CDD" id="cd00009">
    <property type="entry name" value="AAA"/>
    <property type="match status" value="1"/>
</dbReference>
<name>A0AA35RUF6_GEOBA</name>
<keyword evidence="2" id="KW-0067">ATP-binding</keyword>
<keyword evidence="6" id="KW-1185">Reference proteome</keyword>
<dbReference type="Proteomes" id="UP001174909">
    <property type="component" value="Unassembled WGS sequence"/>
</dbReference>
<dbReference type="Pfam" id="PF19568">
    <property type="entry name" value="Spore_III_AA"/>
    <property type="match status" value="1"/>
</dbReference>